<dbReference type="PROSITE" id="PS50930">
    <property type="entry name" value="HTH_LYTTR"/>
    <property type="match status" value="1"/>
</dbReference>
<keyword evidence="2" id="KW-0902">Two-component regulatory system</keyword>
<evidence type="ECO:0000313" key="10">
    <source>
        <dbReference type="Proteomes" id="UP000586951"/>
    </source>
</evidence>
<organism evidence="5 8">
    <name type="scientific">Listeria booriae</name>
    <dbReference type="NCBI Taxonomy" id="1552123"/>
    <lineage>
        <taxon>Bacteria</taxon>
        <taxon>Bacillati</taxon>
        <taxon>Bacillota</taxon>
        <taxon>Bacilli</taxon>
        <taxon>Bacillales</taxon>
        <taxon>Listeriaceae</taxon>
        <taxon>Listeria</taxon>
    </lineage>
</organism>
<evidence type="ECO:0000256" key="1">
    <source>
        <dbReference type="ARBA" id="ARBA00022490"/>
    </source>
</evidence>
<reference evidence="5 8" key="1">
    <citation type="submission" date="2014-05" db="EMBL/GenBank/DDBJ databases">
        <title>Novel Listeriaceae from food processing environments.</title>
        <authorList>
            <person name="den Bakker H.C."/>
        </authorList>
    </citation>
    <scope>NUCLEOTIDE SEQUENCE [LARGE SCALE GENOMIC DNA]</scope>
    <source>
        <strain evidence="5 8">FSL A5-0281</strain>
    </source>
</reference>
<dbReference type="InterPro" id="IPR046947">
    <property type="entry name" value="LytR-like"/>
</dbReference>
<dbReference type="OrthoDB" id="9809318at2"/>
<dbReference type="RefSeq" id="WP_036083949.1">
    <property type="nucleotide sequence ID" value="NZ_CBCSHQ010000001.1"/>
</dbReference>
<evidence type="ECO:0000313" key="6">
    <source>
        <dbReference type="EMBL" id="MBC1565260.1"/>
    </source>
</evidence>
<dbReference type="EMBL" id="JAARRU010000002">
    <property type="protein sequence ID" value="MBC1565260.1"/>
    <property type="molecule type" value="Genomic_DNA"/>
</dbReference>
<dbReference type="STRING" id="1552123.EP57_02650"/>
<reference evidence="9 10" key="2">
    <citation type="submission" date="2020-03" db="EMBL/GenBank/DDBJ databases">
        <title>Soil Listeria distribution.</title>
        <authorList>
            <person name="Liao J."/>
            <person name="Wiedmann M."/>
        </authorList>
    </citation>
    <scope>NUCLEOTIDE SEQUENCE [LARGE SCALE GENOMIC DNA]</scope>
    <source>
        <strain evidence="7 9">FSL L7-0245</strain>
        <strain evidence="6 10">FSL L7-1427</strain>
    </source>
</reference>
<dbReference type="EMBL" id="JNFA01000005">
    <property type="protein sequence ID" value="KGL43495.1"/>
    <property type="molecule type" value="Genomic_DNA"/>
</dbReference>
<protein>
    <submittedName>
        <fullName evidence="6">Response regulator</fullName>
    </submittedName>
</protein>
<keyword evidence="3" id="KW-0010">Activator</keyword>
<dbReference type="EMBL" id="JAARYH010000004">
    <property type="protein sequence ID" value="MBC2166994.1"/>
    <property type="molecule type" value="Genomic_DNA"/>
</dbReference>
<dbReference type="eggNOG" id="COG3279">
    <property type="taxonomic scope" value="Bacteria"/>
</dbReference>
<dbReference type="AlphaFoldDB" id="A0A099WH95"/>
<dbReference type="Proteomes" id="UP000029844">
    <property type="component" value="Unassembled WGS sequence"/>
</dbReference>
<feature type="domain" description="HTH LytTR-type" evidence="4">
    <location>
        <begin position="140"/>
        <end position="243"/>
    </location>
</feature>
<comment type="caution">
    <text evidence="5">The sequence shown here is derived from an EMBL/GenBank/DDBJ whole genome shotgun (WGS) entry which is preliminary data.</text>
</comment>
<dbReference type="GeneID" id="58716334"/>
<evidence type="ECO:0000256" key="3">
    <source>
        <dbReference type="ARBA" id="ARBA00023159"/>
    </source>
</evidence>
<dbReference type="InterPro" id="IPR007492">
    <property type="entry name" value="LytTR_DNA-bd_dom"/>
</dbReference>
<evidence type="ECO:0000313" key="8">
    <source>
        <dbReference type="Proteomes" id="UP000029844"/>
    </source>
</evidence>
<dbReference type="Proteomes" id="UP000586951">
    <property type="component" value="Unassembled WGS sequence"/>
</dbReference>
<dbReference type="SUPFAM" id="SSF52172">
    <property type="entry name" value="CheY-like"/>
    <property type="match status" value="1"/>
</dbReference>
<dbReference type="InterPro" id="IPR011006">
    <property type="entry name" value="CheY-like_superfamily"/>
</dbReference>
<proteinExistence type="predicted"/>
<dbReference type="Proteomes" id="UP000519573">
    <property type="component" value="Unassembled WGS sequence"/>
</dbReference>
<dbReference type="Pfam" id="PF04397">
    <property type="entry name" value="LytTR"/>
    <property type="match status" value="1"/>
</dbReference>
<keyword evidence="8" id="KW-1185">Reference proteome</keyword>
<evidence type="ECO:0000313" key="7">
    <source>
        <dbReference type="EMBL" id="MBC2166994.1"/>
    </source>
</evidence>
<dbReference type="Gene3D" id="3.40.50.2300">
    <property type="match status" value="1"/>
</dbReference>
<dbReference type="PANTHER" id="PTHR37299">
    <property type="entry name" value="TRANSCRIPTIONAL REGULATOR-RELATED"/>
    <property type="match status" value="1"/>
</dbReference>
<accession>A0A099WH95</accession>
<evidence type="ECO:0000313" key="9">
    <source>
        <dbReference type="Proteomes" id="UP000519573"/>
    </source>
</evidence>
<dbReference type="GO" id="GO:0000156">
    <property type="term" value="F:phosphorelay response regulator activity"/>
    <property type="evidence" value="ECO:0007669"/>
    <property type="project" value="InterPro"/>
</dbReference>
<gene>
    <name evidence="5" type="ORF">EP57_02650</name>
    <name evidence="6" type="ORF">HB907_07570</name>
    <name evidence="7" type="ORF">HCB26_10495</name>
</gene>
<evidence type="ECO:0000256" key="2">
    <source>
        <dbReference type="ARBA" id="ARBA00023012"/>
    </source>
</evidence>
<sequence length="245" mass="28385">MKKLYVIENEKIQRDTLLQILNQDEILSEMPIEVDQDIATPDALLEDIRRNKGSHIYFLDIDLEARLDGVQLAIKVREIDPKGIIIFLTAIKTRLFETVNLVIEPLAYLVKTNFTLATLQLKIAEITALIRRRYDKTEFLIVEVEGVVHKIGYEHIYFIETLPRTRKTRFHLENEVLSVSIPINELKGKLMFTEFLLDLQSYIINPTKIRNLDLGKRTIVFKNSETVFAGKRTVARVRQSLLAAH</sequence>
<dbReference type="PANTHER" id="PTHR37299:SF3">
    <property type="entry name" value="STAGE 0 SPORULATION PROTEIN A HOMOLOG"/>
    <property type="match status" value="1"/>
</dbReference>
<dbReference type="SMART" id="SM00850">
    <property type="entry name" value="LytTR"/>
    <property type="match status" value="1"/>
</dbReference>
<name>A0A099WH95_9LIST</name>
<evidence type="ECO:0000259" key="4">
    <source>
        <dbReference type="PROSITE" id="PS50930"/>
    </source>
</evidence>
<evidence type="ECO:0000313" key="5">
    <source>
        <dbReference type="EMBL" id="KGL43495.1"/>
    </source>
</evidence>
<keyword evidence="1" id="KW-0963">Cytoplasm</keyword>
<dbReference type="GO" id="GO:0003677">
    <property type="term" value="F:DNA binding"/>
    <property type="evidence" value="ECO:0007669"/>
    <property type="project" value="InterPro"/>
</dbReference>
<dbReference type="Gene3D" id="2.40.50.1020">
    <property type="entry name" value="LytTr DNA-binding domain"/>
    <property type="match status" value="1"/>
</dbReference>